<evidence type="ECO:0000256" key="2">
    <source>
        <dbReference type="SAM" id="MobiDB-lite"/>
    </source>
</evidence>
<feature type="region of interest" description="Disordered" evidence="2">
    <location>
        <begin position="51"/>
        <end position="70"/>
    </location>
</feature>
<organism evidence="3 4">
    <name type="scientific">Sphagnum troendelagicum</name>
    <dbReference type="NCBI Taxonomy" id="128251"/>
    <lineage>
        <taxon>Eukaryota</taxon>
        <taxon>Viridiplantae</taxon>
        <taxon>Streptophyta</taxon>
        <taxon>Embryophyta</taxon>
        <taxon>Bryophyta</taxon>
        <taxon>Sphagnophytina</taxon>
        <taxon>Sphagnopsida</taxon>
        <taxon>Sphagnales</taxon>
        <taxon>Sphagnaceae</taxon>
        <taxon>Sphagnum</taxon>
    </lineage>
</organism>
<keyword evidence="1" id="KW-0175">Coiled coil</keyword>
<feature type="region of interest" description="Disordered" evidence="2">
    <location>
        <begin position="878"/>
        <end position="931"/>
    </location>
</feature>
<feature type="region of interest" description="Disordered" evidence="2">
    <location>
        <begin position="1"/>
        <end position="22"/>
    </location>
</feature>
<evidence type="ECO:0000313" key="3">
    <source>
        <dbReference type="EMBL" id="CAK9219665.1"/>
    </source>
</evidence>
<feature type="compositionally biased region" description="Basic and acidic residues" evidence="2">
    <location>
        <begin position="332"/>
        <end position="373"/>
    </location>
</feature>
<protein>
    <submittedName>
        <fullName evidence="3">Uncharacterized protein</fullName>
    </submittedName>
</protein>
<gene>
    <name evidence="3" type="ORF">CSSPTR1EN2_LOCUS14734</name>
</gene>
<feature type="compositionally biased region" description="Polar residues" evidence="2">
    <location>
        <begin position="910"/>
        <end position="931"/>
    </location>
</feature>
<feature type="coiled-coil region" evidence="1">
    <location>
        <begin position="559"/>
        <end position="602"/>
    </location>
</feature>
<name>A0ABP0UE68_9BRYO</name>
<accession>A0ABP0UE68</accession>
<dbReference type="PANTHER" id="PTHR34462:SF1">
    <property type="entry name" value="OS05G0587400 PROTEIN"/>
    <property type="match status" value="1"/>
</dbReference>
<feature type="region of interest" description="Disordered" evidence="2">
    <location>
        <begin position="113"/>
        <end position="134"/>
    </location>
</feature>
<feature type="compositionally biased region" description="Basic and acidic residues" evidence="2">
    <location>
        <begin position="895"/>
        <end position="906"/>
    </location>
</feature>
<reference evidence="3" key="1">
    <citation type="submission" date="2024-02" db="EMBL/GenBank/DDBJ databases">
        <authorList>
            <consortium name="ELIXIR-Norway"/>
            <consortium name="Elixir Norway"/>
        </authorList>
    </citation>
    <scope>NUCLEOTIDE SEQUENCE</scope>
</reference>
<feature type="compositionally biased region" description="Low complexity" evidence="2">
    <location>
        <begin position="764"/>
        <end position="774"/>
    </location>
</feature>
<feature type="region of interest" description="Disordered" evidence="2">
    <location>
        <begin position="332"/>
        <end position="445"/>
    </location>
</feature>
<feature type="coiled-coil region" evidence="1">
    <location>
        <begin position="255"/>
        <end position="289"/>
    </location>
</feature>
<feature type="compositionally biased region" description="Basic residues" evidence="2">
    <location>
        <begin position="434"/>
        <end position="445"/>
    </location>
</feature>
<keyword evidence="4" id="KW-1185">Reference proteome</keyword>
<dbReference type="Proteomes" id="UP001497512">
    <property type="component" value="Chromosome 3"/>
</dbReference>
<proteinExistence type="predicted"/>
<feature type="region of interest" description="Disordered" evidence="2">
    <location>
        <begin position="763"/>
        <end position="815"/>
    </location>
</feature>
<feature type="compositionally biased region" description="Basic and acidic residues" evidence="2">
    <location>
        <begin position="801"/>
        <end position="812"/>
    </location>
</feature>
<evidence type="ECO:0000313" key="4">
    <source>
        <dbReference type="Proteomes" id="UP001497512"/>
    </source>
</evidence>
<evidence type="ECO:0000256" key="1">
    <source>
        <dbReference type="SAM" id="Coils"/>
    </source>
</evidence>
<dbReference type="EMBL" id="OZ019895">
    <property type="protein sequence ID" value="CAK9219665.1"/>
    <property type="molecule type" value="Genomic_DNA"/>
</dbReference>
<dbReference type="PANTHER" id="PTHR34462">
    <property type="entry name" value="OS05G0587400 PROTEIN"/>
    <property type="match status" value="1"/>
</dbReference>
<sequence>MSTVFNRNGRKGQQLGGERHDGPNWVLIAGGAVVTVISFVIGRRESIISKGGGLEKRKDSPYHMPKPDSKKGIAYIATEGEKRIQTKYNGHQSDSHVDGASSPLTSHFQIHRTKSCKQDVHSTSLPSSPKPFMVSLMTPPCTDEDLQYSSPSPEPLQRVVSEKCDVVVVHRLQQQLKRRDRMIFDLQAQIIDQGHTVAAHKAHIANLEAQLEEKSKILFHSTQEVEQLQRALADQSVRCDACSKDCSGFDEREVVKSLNMEVEMLAGEVKQLEIDKRELAGEVAHLECKKRERELVAQVMSQEHETLVQRVFKLETELEEVRKSALEKDHLFEVNEQDQMEKTEGSFEHKHKLEPQKKKLEEKLHRQERKLVDADNTNSGGQWGGKNEPHSSRKSRAKALISRTGLVNSPTHHTRSATHTHSTTLKRSNDKNHPVNKFKAGSKGRQQVKARNLSNGRMETMTNVTALDPALNEIKFKPPQQDIQQLGTALAIELNMVSEPKQEMTRLVDDSQTSDNIEDDVKEHMDTITPIRLNLDKPNWAELSQLFSFTTSATSPAQVKELTHKLEQVAKQQQVEEEMAELKKQQTKIAELRQRVGKLTTKCQLWYTHTNEDKVRDQHMLQATALVLELADRLAAQEEQESHTSIQEWSNSAEMTPHANGDANQSLSRYIAQDKRPRENYATSLDQPISFTFTEEVTRPATDDAELHSTPSQVAKEPVNFPLATLGHPTSKIQDLFSNGVKKSTSRKIPVGCGSGCEYLAPNSSSDSDATSMSHQGQRKYSMPESKPYLGGKSHNTTSDQKLDGHQTRSMEEETSLLSLEIEQVMAETSSLPLLSRLHQDLRFSPIMKSLAVPDESPMVAIDSRSSRASCFKQGNYKKDGEFQVDPPHSRGKRFTKDGEEGHTEENEISSRNYDWSPGHRSQTYPDSATPSPFSKMVACLDLKKASSTTSRQSSETYWEDIPIFPGDSSGGQVLDSNEAYKISIPPKAAIEEETGSPGSSGSSIDLAFNKILEDTLEDLVKICSVGTSLAGTPASSTFSHGSVTKNVQRHY</sequence>